<dbReference type="SUPFAM" id="SSF56672">
    <property type="entry name" value="DNA/RNA polymerases"/>
    <property type="match status" value="1"/>
</dbReference>
<comment type="caution">
    <text evidence="2">The sequence shown here is derived from an EMBL/GenBank/DDBJ whole genome shotgun (WGS) entry which is preliminary data.</text>
</comment>
<dbReference type="InterPro" id="IPR043502">
    <property type="entry name" value="DNA/RNA_pol_sf"/>
</dbReference>
<feature type="domain" description="Reverse transcriptase" evidence="1">
    <location>
        <begin position="1"/>
        <end position="131"/>
    </location>
</feature>
<dbReference type="InterPro" id="IPR043128">
    <property type="entry name" value="Rev_trsase/Diguanyl_cyclase"/>
</dbReference>
<reference evidence="2 3" key="1">
    <citation type="journal article" date="2018" name="Nat. Genet.">
        <title>Extensive intraspecific gene order and gene structural variations between Mo17 and other maize genomes.</title>
        <authorList>
            <person name="Sun S."/>
            <person name="Zhou Y."/>
            <person name="Chen J."/>
            <person name="Shi J."/>
            <person name="Zhao H."/>
            <person name="Zhao H."/>
            <person name="Song W."/>
            <person name="Zhang M."/>
            <person name="Cui Y."/>
            <person name="Dong X."/>
            <person name="Liu H."/>
            <person name="Ma X."/>
            <person name="Jiao Y."/>
            <person name="Wang B."/>
            <person name="Wei X."/>
            <person name="Stein J.C."/>
            <person name="Glaubitz J.C."/>
            <person name="Lu F."/>
            <person name="Yu G."/>
            <person name="Liang C."/>
            <person name="Fengler K."/>
            <person name="Li B."/>
            <person name="Rafalski A."/>
            <person name="Schnable P.S."/>
            <person name="Ware D.H."/>
            <person name="Buckler E.S."/>
            <person name="Lai J."/>
        </authorList>
    </citation>
    <scope>NUCLEOTIDE SEQUENCE [LARGE SCALE GENOMIC DNA]</scope>
    <source>
        <strain evidence="3">cv. Missouri 17</strain>
        <tissue evidence="2">Seedling</tissue>
    </source>
</reference>
<dbReference type="PANTHER" id="PTHR46238">
    <property type="entry name" value="REVERSE TRANSCRIPTASE DOMAIN-CONTAINING PROTEIN"/>
    <property type="match status" value="1"/>
</dbReference>
<dbReference type="InterPro" id="IPR000477">
    <property type="entry name" value="RT_dom"/>
</dbReference>
<name>A0A3L6FB27_MAIZE</name>
<dbReference type="PANTHER" id="PTHR46238:SF11">
    <property type="entry name" value="AGAMOUS-LIKE MADS-BOX PROTEIN AGL16"/>
    <property type="match status" value="1"/>
</dbReference>
<evidence type="ECO:0000313" key="2">
    <source>
        <dbReference type="EMBL" id="PWZ30103.1"/>
    </source>
</evidence>
<accession>A0A3L6FB27</accession>
<sequence length="192" mass="22031">MYDKVVTSVRIIDGDTHVFMINIGLHQGLALSPYLFALVIYEVTRDIQGDIPWCMLFADDVVLVDESRDGVNRKLELWRQTLESKGFRICRTKTEYMRCDFGTTISENGDVSLGGQVVPKKDTFRYLGSMLHRDGDIVKDVSHRIKAGWMKWCQASGVVCDKRVPQKLKGKFYRTTIRPAMLYGAECWPTKR</sequence>
<dbReference type="AlphaFoldDB" id="A0A3L6FB27"/>
<dbReference type="PROSITE" id="PS50878">
    <property type="entry name" value="RT_POL"/>
    <property type="match status" value="1"/>
</dbReference>
<proteinExistence type="predicted"/>
<dbReference type="Gene3D" id="3.30.70.270">
    <property type="match status" value="1"/>
</dbReference>
<dbReference type="EMBL" id="NCVQ01000004">
    <property type="protein sequence ID" value="PWZ30103.1"/>
    <property type="molecule type" value="Genomic_DNA"/>
</dbReference>
<evidence type="ECO:0000259" key="1">
    <source>
        <dbReference type="PROSITE" id="PS50878"/>
    </source>
</evidence>
<organism evidence="2 3">
    <name type="scientific">Zea mays</name>
    <name type="common">Maize</name>
    <dbReference type="NCBI Taxonomy" id="4577"/>
    <lineage>
        <taxon>Eukaryota</taxon>
        <taxon>Viridiplantae</taxon>
        <taxon>Streptophyta</taxon>
        <taxon>Embryophyta</taxon>
        <taxon>Tracheophyta</taxon>
        <taxon>Spermatophyta</taxon>
        <taxon>Magnoliopsida</taxon>
        <taxon>Liliopsida</taxon>
        <taxon>Poales</taxon>
        <taxon>Poaceae</taxon>
        <taxon>PACMAD clade</taxon>
        <taxon>Panicoideae</taxon>
        <taxon>Andropogonodae</taxon>
        <taxon>Andropogoneae</taxon>
        <taxon>Tripsacinae</taxon>
        <taxon>Zea</taxon>
    </lineage>
</organism>
<evidence type="ECO:0000313" key="3">
    <source>
        <dbReference type="Proteomes" id="UP000251960"/>
    </source>
</evidence>
<gene>
    <name evidence="2" type="ORF">Zm00014a_011606</name>
</gene>
<dbReference type="Pfam" id="PF00078">
    <property type="entry name" value="RVT_1"/>
    <property type="match status" value="1"/>
</dbReference>
<dbReference type="Proteomes" id="UP000251960">
    <property type="component" value="Chromosome 3"/>
</dbReference>
<protein>
    <recommendedName>
        <fullName evidence="1">Reverse transcriptase domain-containing protein</fullName>
    </recommendedName>
</protein>